<dbReference type="InterPro" id="IPR029058">
    <property type="entry name" value="AB_hydrolase_fold"/>
</dbReference>
<proteinExistence type="predicted"/>
<keyword evidence="4" id="KW-1185">Reference proteome</keyword>
<reference evidence="3 4" key="1">
    <citation type="submission" date="2023-01" db="EMBL/GenBank/DDBJ databases">
        <title>Psychroserpens ponticola sp. nov., isolated from seawater.</title>
        <authorList>
            <person name="Kristyanto S."/>
            <person name="Jung J."/>
            <person name="Kim J.M."/>
            <person name="Jeon C.O."/>
        </authorList>
    </citation>
    <scope>NUCLEOTIDE SEQUENCE [LARGE SCALE GENOMIC DNA]</scope>
    <source>
        <strain evidence="3 4">MSW6</strain>
    </source>
</reference>
<dbReference type="SUPFAM" id="SSF53474">
    <property type="entry name" value="alpha/beta-Hydrolases"/>
    <property type="match status" value="1"/>
</dbReference>
<gene>
    <name evidence="3" type="ORF">MUN68_015565</name>
</gene>
<evidence type="ECO:0000313" key="4">
    <source>
        <dbReference type="Proteomes" id="UP001202717"/>
    </source>
</evidence>
<dbReference type="InterPro" id="IPR011990">
    <property type="entry name" value="TPR-like_helical_dom_sf"/>
</dbReference>
<name>A0ABY7S0L5_9FLAO</name>
<dbReference type="PANTHER" id="PTHR48098">
    <property type="entry name" value="ENTEROCHELIN ESTERASE-RELATED"/>
    <property type="match status" value="1"/>
</dbReference>
<evidence type="ECO:0000313" key="3">
    <source>
        <dbReference type="EMBL" id="WCO01470.1"/>
    </source>
</evidence>
<organism evidence="3 4">
    <name type="scientific">Psychroserpens ponticola</name>
    <dbReference type="NCBI Taxonomy" id="2932268"/>
    <lineage>
        <taxon>Bacteria</taxon>
        <taxon>Pseudomonadati</taxon>
        <taxon>Bacteroidota</taxon>
        <taxon>Flavobacteriia</taxon>
        <taxon>Flavobacteriales</taxon>
        <taxon>Flavobacteriaceae</taxon>
        <taxon>Psychroserpens</taxon>
    </lineage>
</organism>
<feature type="signal peptide" evidence="2">
    <location>
        <begin position="1"/>
        <end position="20"/>
    </location>
</feature>
<sequence length="379" mass="44181">MMKHFSLFTLVLLFSFPISAQVIYEPFESSKLGESRDIKIQLPRNYDAEEETLYPLVIVLDGDYLFEPVVGNTDYQSYWEDIPNCIVVGVNQSDTRDNDFFFAEETNFPHAEGANFFEFLGMELIPYIEDNYMVSDFRIAVGHDMSANFINYYIFKDKPLFRAYVLLSPELAPEMAAFMSEKAPLLDRNTFYYLATADDDVKRLKNDILALDNSIKGIQNEFFHYRFDDFEDANHYSLVGLGIPKALNQIFSFYKPITKKEYKEKVLEYEAGPYAYLMRKYEDIELFYGFKKKVVENDLRAIASAAKKKNDVESLKQLAKLARQEYPDSMIGAYYQGMYYEEDGNLKRALNSYQSGLLLEESDFVNKDMLLDKIYELQD</sequence>
<keyword evidence="1" id="KW-0175">Coiled coil</keyword>
<keyword evidence="3" id="KW-0378">Hydrolase</keyword>
<feature type="coiled-coil region" evidence="1">
    <location>
        <begin position="194"/>
        <end position="221"/>
    </location>
</feature>
<feature type="chain" id="PRO_5045387021" evidence="2">
    <location>
        <begin position="21"/>
        <end position="379"/>
    </location>
</feature>
<dbReference type="Proteomes" id="UP001202717">
    <property type="component" value="Chromosome"/>
</dbReference>
<dbReference type="Pfam" id="PF00756">
    <property type="entry name" value="Esterase"/>
    <property type="match status" value="1"/>
</dbReference>
<dbReference type="Gene3D" id="3.40.50.1820">
    <property type="entry name" value="alpha/beta hydrolase"/>
    <property type="match status" value="1"/>
</dbReference>
<accession>A0ABY7S0L5</accession>
<dbReference type="PANTHER" id="PTHR48098:SF6">
    <property type="entry name" value="FERRI-BACILLIBACTIN ESTERASE BESA"/>
    <property type="match status" value="1"/>
</dbReference>
<dbReference type="Gene3D" id="1.25.40.10">
    <property type="entry name" value="Tetratricopeptide repeat domain"/>
    <property type="match status" value="1"/>
</dbReference>
<dbReference type="RefSeq" id="WP_249993214.1">
    <property type="nucleotide sequence ID" value="NZ_CP116221.1"/>
</dbReference>
<evidence type="ECO:0000256" key="2">
    <source>
        <dbReference type="SAM" id="SignalP"/>
    </source>
</evidence>
<dbReference type="InterPro" id="IPR050583">
    <property type="entry name" value="Mycobacterial_A85_antigen"/>
</dbReference>
<dbReference type="InterPro" id="IPR000801">
    <property type="entry name" value="Esterase-like"/>
</dbReference>
<protein>
    <submittedName>
        <fullName evidence="3">Alpha/beta hydrolase-fold protein</fullName>
    </submittedName>
</protein>
<keyword evidence="2" id="KW-0732">Signal</keyword>
<dbReference type="GO" id="GO:0016787">
    <property type="term" value="F:hydrolase activity"/>
    <property type="evidence" value="ECO:0007669"/>
    <property type="project" value="UniProtKB-KW"/>
</dbReference>
<evidence type="ECO:0000256" key="1">
    <source>
        <dbReference type="SAM" id="Coils"/>
    </source>
</evidence>
<dbReference type="EMBL" id="CP116221">
    <property type="protein sequence ID" value="WCO01470.1"/>
    <property type="molecule type" value="Genomic_DNA"/>
</dbReference>